<reference evidence="3" key="1">
    <citation type="submission" date="2021-06" db="EMBL/GenBank/DDBJ databases">
        <authorList>
            <person name="Kallberg Y."/>
            <person name="Tangrot J."/>
            <person name="Rosling A."/>
        </authorList>
    </citation>
    <scope>NUCLEOTIDE SEQUENCE</scope>
    <source>
        <strain evidence="3">FL966</strain>
    </source>
</reference>
<dbReference type="AlphaFoldDB" id="A0A9N9EFE7"/>
<accession>A0A9N9EFE7</accession>
<evidence type="ECO:0000313" key="3">
    <source>
        <dbReference type="EMBL" id="CAG8677545.1"/>
    </source>
</evidence>
<feature type="transmembrane region" description="Helical" evidence="1">
    <location>
        <begin position="236"/>
        <end position="256"/>
    </location>
</feature>
<sequence>MEAIKVTYNNTTHQVTLSSKTNWDSLKSQLCDLFKIPYENSISLSYTDHNGDTKAFSSDSEFGKIPSDQISNMEFILSDEDLVSSWVLEGYSENKETIGDSLDNKNTQLEGISGQASTKQPIVTLFNNFENTSSTSKIDSDEIIQEFFNVWLQSSCGYNTRLGSFKRHLYLIFGDRRTYAYIYISPQYNQATVGAQYCDYIVRPRKYLAMNVFNEIKNTMKKLFNSTKGMKGMKRLIILMLSFLTLVKLISITLYITKIGLTWVGFFTVIGYIKNNYSDVTDQEESTKEQKDENIGISPKNAIEFGKRCYGDMKQVIEELLE</sequence>
<gene>
    <name evidence="3" type="ORF">CPELLU_LOCUS10604</name>
</gene>
<proteinExistence type="predicted"/>
<feature type="domain" description="PB1" evidence="2">
    <location>
        <begin position="4"/>
        <end position="64"/>
    </location>
</feature>
<dbReference type="SUPFAM" id="SSF54277">
    <property type="entry name" value="CAD &amp; PB1 domains"/>
    <property type="match status" value="1"/>
</dbReference>
<name>A0A9N9EFE7_9GLOM</name>
<dbReference type="InterPro" id="IPR000270">
    <property type="entry name" value="PB1_dom"/>
</dbReference>
<keyword evidence="1" id="KW-0472">Membrane</keyword>
<evidence type="ECO:0000313" key="4">
    <source>
        <dbReference type="Proteomes" id="UP000789759"/>
    </source>
</evidence>
<dbReference type="EMBL" id="CAJVQA010008811">
    <property type="protein sequence ID" value="CAG8677545.1"/>
    <property type="molecule type" value="Genomic_DNA"/>
</dbReference>
<protein>
    <submittedName>
        <fullName evidence="3">6378_t:CDS:1</fullName>
    </submittedName>
</protein>
<dbReference type="OrthoDB" id="2402281at2759"/>
<comment type="caution">
    <text evidence="3">The sequence shown here is derived from an EMBL/GenBank/DDBJ whole genome shotgun (WGS) entry which is preliminary data.</text>
</comment>
<evidence type="ECO:0000259" key="2">
    <source>
        <dbReference type="Pfam" id="PF00564"/>
    </source>
</evidence>
<keyword evidence="1" id="KW-1133">Transmembrane helix</keyword>
<keyword evidence="1" id="KW-0812">Transmembrane</keyword>
<organism evidence="3 4">
    <name type="scientific">Cetraspora pellucida</name>
    <dbReference type="NCBI Taxonomy" id="1433469"/>
    <lineage>
        <taxon>Eukaryota</taxon>
        <taxon>Fungi</taxon>
        <taxon>Fungi incertae sedis</taxon>
        <taxon>Mucoromycota</taxon>
        <taxon>Glomeromycotina</taxon>
        <taxon>Glomeromycetes</taxon>
        <taxon>Diversisporales</taxon>
        <taxon>Gigasporaceae</taxon>
        <taxon>Cetraspora</taxon>
    </lineage>
</organism>
<dbReference type="Gene3D" id="3.10.20.90">
    <property type="entry name" value="Phosphatidylinositol 3-kinase Catalytic Subunit, Chain A, domain 1"/>
    <property type="match status" value="1"/>
</dbReference>
<dbReference type="Proteomes" id="UP000789759">
    <property type="component" value="Unassembled WGS sequence"/>
</dbReference>
<evidence type="ECO:0000256" key="1">
    <source>
        <dbReference type="SAM" id="Phobius"/>
    </source>
</evidence>
<dbReference type="Pfam" id="PF00564">
    <property type="entry name" value="PB1"/>
    <property type="match status" value="1"/>
</dbReference>
<keyword evidence="4" id="KW-1185">Reference proteome</keyword>